<dbReference type="AlphaFoldDB" id="A0A165LPP3"/>
<gene>
    <name evidence="10" type="ORF">EXIGLDRAFT_763817</name>
</gene>
<dbReference type="OrthoDB" id="31113at2759"/>
<accession>A0A165LPP3</accession>
<feature type="region of interest" description="Disordered" evidence="7">
    <location>
        <begin position="439"/>
        <end position="477"/>
    </location>
</feature>
<dbReference type="InterPro" id="IPR008918">
    <property type="entry name" value="HhH2"/>
</dbReference>
<dbReference type="Proteomes" id="UP000077266">
    <property type="component" value="Unassembled WGS sequence"/>
</dbReference>
<feature type="compositionally biased region" description="Low complexity" evidence="7">
    <location>
        <begin position="443"/>
        <end position="452"/>
    </location>
</feature>
<dbReference type="CDD" id="cd09897">
    <property type="entry name" value="H3TH_FEN1-XPG-like"/>
    <property type="match status" value="1"/>
</dbReference>
<protein>
    <submittedName>
        <fullName evidence="10">PIN domain-like protein</fullName>
    </submittedName>
</protein>
<proteinExistence type="predicted"/>
<dbReference type="PANTHER" id="PTHR11081">
    <property type="entry name" value="FLAP ENDONUCLEASE FAMILY MEMBER"/>
    <property type="match status" value="1"/>
</dbReference>
<dbReference type="GO" id="GO:0046872">
    <property type="term" value="F:metal ion binding"/>
    <property type="evidence" value="ECO:0007669"/>
    <property type="project" value="UniProtKB-KW"/>
</dbReference>
<keyword evidence="5" id="KW-0378">Hydrolase</keyword>
<name>A0A165LPP3_EXIGL</name>
<dbReference type="GO" id="GO:0006281">
    <property type="term" value="P:DNA repair"/>
    <property type="evidence" value="ECO:0007669"/>
    <property type="project" value="UniProtKB-ARBA"/>
</dbReference>
<dbReference type="InterPro" id="IPR006085">
    <property type="entry name" value="XPG_DNA_repair_N"/>
</dbReference>
<evidence type="ECO:0000259" key="8">
    <source>
        <dbReference type="SMART" id="SM00484"/>
    </source>
</evidence>
<dbReference type="GO" id="GO:0008409">
    <property type="term" value="F:5'-3' exonuclease activity"/>
    <property type="evidence" value="ECO:0007669"/>
    <property type="project" value="TreeGrafter"/>
</dbReference>
<evidence type="ECO:0000256" key="7">
    <source>
        <dbReference type="SAM" id="MobiDB-lite"/>
    </source>
</evidence>
<dbReference type="GO" id="GO:0003677">
    <property type="term" value="F:DNA binding"/>
    <property type="evidence" value="ECO:0007669"/>
    <property type="project" value="InterPro"/>
</dbReference>
<evidence type="ECO:0000256" key="2">
    <source>
        <dbReference type="ARBA" id="ARBA00022722"/>
    </source>
</evidence>
<dbReference type="SMART" id="SM00485">
    <property type="entry name" value="XPGN"/>
    <property type="match status" value="1"/>
</dbReference>
<dbReference type="InterPro" id="IPR006084">
    <property type="entry name" value="XPG/Rad2"/>
</dbReference>
<dbReference type="InParanoid" id="A0A165LPP3"/>
<dbReference type="SMART" id="SM00484">
    <property type="entry name" value="XPGI"/>
    <property type="match status" value="1"/>
</dbReference>
<dbReference type="GO" id="GO:0005634">
    <property type="term" value="C:nucleus"/>
    <property type="evidence" value="ECO:0007669"/>
    <property type="project" value="TreeGrafter"/>
</dbReference>
<keyword evidence="6" id="KW-0460">Magnesium</keyword>
<keyword evidence="2" id="KW-0540">Nuclease</keyword>
<comment type="cofactor">
    <cofactor evidence="1">
        <name>Mg(2+)</name>
        <dbReference type="ChEBI" id="CHEBI:18420"/>
    </cofactor>
</comment>
<evidence type="ECO:0000256" key="5">
    <source>
        <dbReference type="ARBA" id="ARBA00022801"/>
    </source>
</evidence>
<evidence type="ECO:0000256" key="4">
    <source>
        <dbReference type="ARBA" id="ARBA00022759"/>
    </source>
</evidence>
<dbReference type="InterPro" id="IPR029060">
    <property type="entry name" value="PIN-like_dom_sf"/>
</dbReference>
<dbReference type="STRING" id="1314781.A0A165LPP3"/>
<evidence type="ECO:0000313" key="11">
    <source>
        <dbReference type="Proteomes" id="UP000077266"/>
    </source>
</evidence>
<sequence length="774" mass="84709">MGVLGLTPFLQKKVPQVFKEIPNRLQGLKGKTIVIDGTLVTQRMHYSPMPYEYKHVLGWYRVVRQLLKSGVGVICVFDGPERALAKMRERERRQAVRNLALVRETIEVERVARLEQLSRLLQSFQALPQSTRQTALQQLKSMDQLAQPKLHDTPPLHTVLESAPTLPLEEPRHPPPTPVISHPLAQPLDTAFRIPYRRPIIAYRSVSPHGSVLRAAPAADVGSTPHADSDLLAGAEALIVTPLAAAPATSQPTVGTSPQTFKIPYRRPVIVHRWVSPYGSLIPASPAPAPTPEPSEAAPLQVDEAVSAVAPLKQEDAVVSPPTPMYIDPQLAESYDVALSDEDLHASADSTIIAETVDVVHERVADAHRHDNQDEQLYWTLEELGLQRDEARALIASIDSERAREPVAPPEDQGEVVRALVTLYDDYRKSVPKFRLPARVERQQQQPAPVQQLAADELSPPSAVIEESTPEGEGPSDVAMSRYQYALMVEEGSLWDSFAAEDASDTAHALHVRSAAIAASYAKRNAAPTDRTYKESRAILEALGVPCLSSDGPHEGEAFAAALVQAGVADYVASEDTDVLVYEVPLLRGLTNLHKPLTAVSGAEVREALQLSRSSFVDFALLLGTDFSRRLRGVGPMRAIALIKEHGSIETLLAHRRDETMTPAVREEYMQEVHLARAVFHTLPAVSQDAIENATMRPPDETRVSDLLRMYGLERAAWESDREDGLAKETVAFGSDFWAAQPQVGGGEIGKPMYKDDPSSAALPASPLLTHAAF</sequence>
<dbReference type="GO" id="GO:0005737">
    <property type="term" value="C:cytoplasm"/>
    <property type="evidence" value="ECO:0007669"/>
    <property type="project" value="TreeGrafter"/>
</dbReference>
<dbReference type="PANTHER" id="PTHR11081:SF9">
    <property type="entry name" value="FLAP ENDONUCLEASE 1"/>
    <property type="match status" value="1"/>
</dbReference>
<dbReference type="Gene3D" id="1.10.150.20">
    <property type="entry name" value="5' to 3' exonuclease, C-terminal subdomain"/>
    <property type="match status" value="1"/>
</dbReference>
<evidence type="ECO:0000256" key="1">
    <source>
        <dbReference type="ARBA" id="ARBA00001946"/>
    </source>
</evidence>
<dbReference type="Gene3D" id="3.40.50.1010">
    <property type="entry name" value="5'-nuclease"/>
    <property type="match status" value="2"/>
</dbReference>
<organism evidence="10 11">
    <name type="scientific">Exidia glandulosa HHB12029</name>
    <dbReference type="NCBI Taxonomy" id="1314781"/>
    <lineage>
        <taxon>Eukaryota</taxon>
        <taxon>Fungi</taxon>
        <taxon>Dikarya</taxon>
        <taxon>Basidiomycota</taxon>
        <taxon>Agaricomycotina</taxon>
        <taxon>Agaricomycetes</taxon>
        <taxon>Auriculariales</taxon>
        <taxon>Exidiaceae</taxon>
        <taxon>Exidia</taxon>
    </lineage>
</organism>
<evidence type="ECO:0000256" key="6">
    <source>
        <dbReference type="ARBA" id="ARBA00022842"/>
    </source>
</evidence>
<keyword evidence="11" id="KW-1185">Reference proteome</keyword>
<dbReference type="SMART" id="SM00279">
    <property type="entry name" value="HhH2"/>
    <property type="match status" value="1"/>
</dbReference>
<feature type="domain" description="XPG-I" evidence="8">
    <location>
        <begin position="541"/>
        <end position="611"/>
    </location>
</feature>
<keyword evidence="3" id="KW-0479">Metal-binding</keyword>
<dbReference type="InterPro" id="IPR036279">
    <property type="entry name" value="5-3_exonuclease_C_sf"/>
</dbReference>
<dbReference type="SUPFAM" id="SSF47807">
    <property type="entry name" value="5' to 3' exonuclease, C-terminal subdomain"/>
    <property type="match status" value="1"/>
</dbReference>
<evidence type="ECO:0000256" key="3">
    <source>
        <dbReference type="ARBA" id="ARBA00022723"/>
    </source>
</evidence>
<dbReference type="EMBL" id="KV425922">
    <property type="protein sequence ID" value="KZV98147.1"/>
    <property type="molecule type" value="Genomic_DNA"/>
</dbReference>
<evidence type="ECO:0000259" key="9">
    <source>
        <dbReference type="SMART" id="SM00485"/>
    </source>
</evidence>
<reference evidence="10 11" key="1">
    <citation type="journal article" date="2016" name="Mol. Biol. Evol.">
        <title>Comparative Genomics of Early-Diverging Mushroom-Forming Fungi Provides Insights into the Origins of Lignocellulose Decay Capabilities.</title>
        <authorList>
            <person name="Nagy L.G."/>
            <person name="Riley R."/>
            <person name="Tritt A."/>
            <person name="Adam C."/>
            <person name="Daum C."/>
            <person name="Floudas D."/>
            <person name="Sun H."/>
            <person name="Yadav J.S."/>
            <person name="Pangilinan J."/>
            <person name="Larsson K.H."/>
            <person name="Matsuura K."/>
            <person name="Barry K."/>
            <person name="Labutti K."/>
            <person name="Kuo R."/>
            <person name="Ohm R.A."/>
            <person name="Bhattacharya S.S."/>
            <person name="Shirouzu T."/>
            <person name="Yoshinaga Y."/>
            <person name="Martin F.M."/>
            <person name="Grigoriev I.V."/>
            <person name="Hibbett D.S."/>
        </authorList>
    </citation>
    <scope>NUCLEOTIDE SEQUENCE [LARGE SCALE GENOMIC DNA]</scope>
    <source>
        <strain evidence="10 11">HHB12029</strain>
    </source>
</reference>
<dbReference type="GO" id="GO:0017108">
    <property type="term" value="F:5'-flap endonuclease activity"/>
    <property type="evidence" value="ECO:0007669"/>
    <property type="project" value="TreeGrafter"/>
</dbReference>
<evidence type="ECO:0000313" key="10">
    <source>
        <dbReference type="EMBL" id="KZV98147.1"/>
    </source>
</evidence>
<dbReference type="Pfam" id="PF00867">
    <property type="entry name" value="XPG_I"/>
    <property type="match status" value="1"/>
</dbReference>
<dbReference type="SUPFAM" id="SSF88723">
    <property type="entry name" value="PIN domain-like"/>
    <property type="match status" value="1"/>
</dbReference>
<dbReference type="PRINTS" id="PR00853">
    <property type="entry name" value="XPGRADSUPER"/>
</dbReference>
<dbReference type="InterPro" id="IPR006086">
    <property type="entry name" value="XPG-I_dom"/>
</dbReference>
<keyword evidence="4" id="KW-0255">Endonuclease</keyword>
<feature type="domain" description="XPG N-terminal" evidence="9">
    <location>
        <begin position="1"/>
        <end position="100"/>
    </location>
</feature>